<gene>
    <name evidence="11" type="ORF">BCR41DRAFT_353097</name>
</gene>
<evidence type="ECO:0000313" key="11">
    <source>
        <dbReference type="EMBL" id="ORZ16747.1"/>
    </source>
</evidence>
<dbReference type="InterPro" id="IPR049943">
    <property type="entry name" value="Ser_HO-MeTrfase-like"/>
</dbReference>
<feature type="modified residue" description="N6-(pyridoxal phosphate)lysine" evidence="8">
    <location>
        <position position="214"/>
    </location>
</feature>
<keyword evidence="6 9" id="KW-0808">Transferase</keyword>
<dbReference type="FunFam" id="3.40.640.10:FF:000050">
    <property type="entry name" value="Serine hydroxymethyltransferase"/>
    <property type="match status" value="1"/>
</dbReference>
<dbReference type="PROSITE" id="PS00096">
    <property type="entry name" value="SHMT"/>
    <property type="match status" value="1"/>
</dbReference>
<dbReference type="InterPro" id="IPR001085">
    <property type="entry name" value="Ser_HO-MeTrfase"/>
</dbReference>
<dbReference type="InParanoid" id="A0A1Y2GPX8"/>
<dbReference type="EMBL" id="MCFF01000017">
    <property type="protein sequence ID" value="ORZ16747.1"/>
    <property type="molecule type" value="Genomic_DNA"/>
</dbReference>
<dbReference type="GO" id="GO:0005739">
    <property type="term" value="C:mitochondrion"/>
    <property type="evidence" value="ECO:0007669"/>
    <property type="project" value="TreeGrafter"/>
</dbReference>
<evidence type="ECO:0000256" key="7">
    <source>
        <dbReference type="ARBA" id="ARBA00022898"/>
    </source>
</evidence>
<comment type="catalytic activity">
    <reaction evidence="1 9">
        <text>(6R)-5,10-methylene-5,6,7,8-tetrahydrofolate + glycine + H2O = (6S)-5,6,7,8-tetrahydrofolate + L-serine</text>
        <dbReference type="Rhea" id="RHEA:15481"/>
        <dbReference type="ChEBI" id="CHEBI:15377"/>
        <dbReference type="ChEBI" id="CHEBI:15636"/>
        <dbReference type="ChEBI" id="CHEBI:33384"/>
        <dbReference type="ChEBI" id="CHEBI:57305"/>
        <dbReference type="ChEBI" id="CHEBI:57453"/>
        <dbReference type="EC" id="2.1.2.1"/>
    </reaction>
</comment>
<evidence type="ECO:0000256" key="4">
    <source>
        <dbReference type="ARBA" id="ARBA00006376"/>
    </source>
</evidence>
<dbReference type="PIRSF" id="PIRSF000412">
    <property type="entry name" value="SHMT"/>
    <property type="match status" value="1"/>
</dbReference>
<reference evidence="11 12" key="1">
    <citation type="submission" date="2016-07" db="EMBL/GenBank/DDBJ databases">
        <title>Pervasive Adenine N6-methylation of Active Genes in Fungi.</title>
        <authorList>
            <consortium name="DOE Joint Genome Institute"/>
            <person name="Mondo S.J."/>
            <person name="Dannebaum R.O."/>
            <person name="Kuo R.C."/>
            <person name="Labutti K."/>
            <person name="Haridas S."/>
            <person name="Kuo A."/>
            <person name="Salamov A."/>
            <person name="Ahrendt S.R."/>
            <person name="Lipzen A."/>
            <person name="Sullivan W."/>
            <person name="Andreopoulos W.B."/>
            <person name="Clum A."/>
            <person name="Lindquist E."/>
            <person name="Daum C."/>
            <person name="Ramamoorthy G.K."/>
            <person name="Gryganskyi A."/>
            <person name="Culley D."/>
            <person name="Magnuson J.K."/>
            <person name="James T.Y."/>
            <person name="O'Malley M.A."/>
            <person name="Stajich J.E."/>
            <person name="Spatafora J.W."/>
            <person name="Visel A."/>
            <person name="Grigoriev I.V."/>
        </authorList>
    </citation>
    <scope>NUCLEOTIDE SEQUENCE [LARGE SCALE GENOMIC DNA]</scope>
    <source>
        <strain evidence="11 12">NRRL 3116</strain>
    </source>
</reference>
<dbReference type="EC" id="2.1.2.1" evidence="9"/>
<dbReference type="GeneID" id="33565917"/>
<comment type="similarity">
    <text evidence="4 9">Belongs to the SHMT family.</text>
</comment>
<dbReference type="PANTHER" id="PTHR11680:SF35">
    <property type="entry name" value="SERINE HYDROXYMETHYLTRANSFERASE 1"/>
    <property type="match status" value="1"/>
</dbReference>
<dbReference type="STRING" id="64571.A0A1Y2GPX8"/>
<dbReference type="Proteomes" id="UP000193648">
    <property type="component" value="Unassembled WGS sequence"/>
</dbReference>
<accession>A0A1Y2GPX8</accession>
<dbReference type="GO" id="GO:0008168">
    <property type="term" value="F:methyltransferase activity"/>
    <property type="evidence" value="ECO:0007669"/>
    <property type="project" value="UniProtKB-KW"/>
</dbReference>
<dbReference type="OrthoDB" id="10265628at2759"/>
<evidence type="ECO:0000256" key="9">
    <source>
        <dbReference type="RuleBase" id="RU000585"/>
    </source>
</evidence>
<evidence type="ECO:0000313" key="12">
    <source>
        <dbReference type="Proteomes" id="UP000193648"/>
    </source>
</evidence>
<dbReference type="InterPro" id="IPR015422">
    <property type="entry name" value="PyrdxlP-dep_Trfase_small"/>
</dbReference>
<evidence type="ECO:0000256" key="3">
    <source>
        <dbReference type="ARBA" id="ARBA00004777"/>
    </source>
</evidence>
<dbReference type="GO" id="GO:0019264">
    <property type="term" value="P:glycine biosynthetic process from serine"/>
    <property type="evidence" value="ECO:0007669"/>
    <property type="project" value="InterPro"/>
</dbReference>
<proteinExistence type="inferred from homology"/>
<sequence>MLYMIYNFVKQNFTSQAVMEANGSPLTNKYSEGLPGARYYGGNEYIDQIEELCRKRALDAFGLSAEEWGVNVQPYSGSTANFAALTAMIQPQDRIMGLDLPSGGHLTHGYQTAKKKISATSIYFQSMPYQVNSTTGLIDLDRLEENAKLFRPKVLICGASAYPREWDYARFRKIADQHGAYLMCDMAHISGLIAGQEAESPFKYCDVVTTTTHKTLRGPRAGLIFFRKNKDAKVEKGEDLESRVNQAVFPSIQGGPHNNTIAAIAVALKQAASPEFKQYAKQVIANSKALAATLLKHGYKIITDGSDNHLILWDLRPNKLTGSKVERICDMVSITLNKNSVCGDVSAVTPGGVRLGASALTSRSFKEDDFVKVGEFLHRTVQIALTVQTKAGSKLMKDFVAALEGNEEIAQLRKEVEAFATSFPFPGFDPSNLTPNH</sequence>
<comment type="function">
    <text evidence="9">Interconversion of serine and glycine.</text>
</comment>
<evidence type="ECO:0000256" key="5">
    <source>
        <dbReference type="ARBA" id="ARBA00022563"/>
    </source>
</evidence>
<dbReference type="InterPro" id="IPR015421">
    <property type="entry name" value="PyrdxlP-dep_Trfase_major"/>
</dbReference>
<evidence type="ECO:0000259" key="10">
    <source>
        <dbReference type="Pfam" id="PF00464"/>
    </source>
</evidence>
<dbReference type="NCBIfam" id="NF000586">
    <property type="entry name" value="PRK00011.1"/>
    <property type="match status" value="1"/>
</dbReference>
<feature type="domain" description="Serine hydroxymethyltransferase-like" evidence="10">
    <location>
        <begin position="11"/>
        <end position="376"/>
    </location>
</feature>
<dbReference type="HAMAP" id="MF_00051">
    <property type="entry name" value="SHMT"/>
    <property type="match status" value="1"/>
</dbReference>
<keyword evidence="7 8" id="KW-0663">Pyridoxal phosphate</keyword>
<keyword evidence="12" id="KW-1185">Reference proteome</keyword>
<organism evidence="11 12">
    <name type="scientific">Lobosporangium transversale</name>
    <dbReference type="NCBI Taxonomy" id="64571"/>
    <lineage>
        <taxon>Eukaryota</taxon>
        <taxon>Fungi</taxon>
        <taxon>Fungi incertae sedis</taxon>
        <taxon>Mucoromycota</taxon>
        <taxon>Mortierellomycotina</taxon>
        <taxon>Mortierellomycetes</taxon>
        <taxon>Mortierellales</taxon>
        <taxon>Mortierellaceae</taxon>
        <taxon>Lobosporangium</taxon>
    </lineage>
</organism>
<name>A0A1Y2GPX8_9FUNG</name>
<comment type="pathway">
    <text evidence="3 9">One-carbon metabolism; tetrahydrofolate interconversion.</text>
</comment>
<protein>
    <recommendedName>
        <fullName evidence="9">Serine hydroxymethyltransferase</fullName>
        <ecNumber evidence="9">2.1.2.1</ecNumber>
    </recommendedName>
</protein>
<dbReference type="GO" id="GO:0004372">
    <property type="term" value="F:glycine hydroxymethyltransferase activity"/>
    <property type="evidence" value="ECO:0007669"/>
    <property type="project" value="UniProtKB-EC"/>
</dbReference>
<keyword evidence="5 9" id="KW-0554">One-carbon metabolism</keyword>
<dbReference type="UniPathway" id="UPA00193"/>
<dbReference type="Gene3D" id="3.40.640.10">
    <property type="entry name" value="Type I PLP-dependent aspartate aminotransferase-like (Major domain)"/>
    <property type="match status" value="1"/>
</dbReference>
<comment type="cofactor">
    <cofactor evidence="2 8 9">
        <name>pyridoxal 5'-phosphate</name>
        <dbReference type="ChEBI" id="CHEBI:597326"/>
    </cofactor>
</comment>
<evidence type="ECO:0000256" key="6">
    <source>
        <dbReference type="ARBA" id="ARBA00022679"/>
    </source>
</evidence>
<dbReference type="GO" id="GO:0030170">
    <property type="term" value="F:pyridoxal phosphate binding"/>
    <property type="evidence" value="ECO:0007669"/>
    <property type="project" value="InterPro"/>
</dbReference>
<evidence type="ECO:0000256" key="8">
    <source>
        <dbReference type="PIRSR" id="PIRSR000412-50"/>
    </source>
</evidence>
<dbReference type="InterPro" id="IPR019798">
    <property type="entry name" value="Ser_HO-MeTrfase_PLP_BS"/>
</dbReference>
<dbReference type="AlphaFoldDB" id="A0A1Y2GPX8"/>
<dbReference type="Pfam" id="PF00464">
    <property type="entry name" value="SHMT"/>
    <property type="match status" value="1"/>
</dbReference>
<dbReference type="CDD" id="cd00378">
    <property type="entry name" value="SHMT"/>
    <property type="match status" value="1"/>
</dbReference>
<dbReference type="PANTHER" id="PTHR11680">
    <property type="entry name" value="SERINE HYDROXYMETHYLTRANSFERASE"/>
    <property type="match status" value="1"/>
</dbReference>
<comment type="caution">
    <text evidence="11">The sequence shown here is derived from an EMBL/GenBank/DDBJ whole genome shotgun (WGS) entry which is preliminary data.</text>
</comment>
<dbReference type="RefSeq" id="XP_021881682.1">
    <property type="nucleotide sequence ID" value="XM_022024073.1"/>
</dbReference>
<dbReference type="InterPro" id="IPR039429">
    <property type="entry name" value="SHMT-like_dom"/>
</dbReference>
<dbReference type="Gene3D" id="3.90.1150.10">
    <property type="entry name" value="Aspartate Aminotransferase, domain 1"/>
    <property type="match status" value="1"/>
</dbReference>
<dbReference type="SUPFAM" id="SSF53383">
    <property type="entry name" value="PLP-dependent transferases"/>
    <property type="match status" value="1"/>
</dbReference>
<dbReference type="InterPro" id="IPR015424">
    <property type="entry name" value="PyrdxlP-dep_Trfase"/>
</dbReference>
<dbReference type="GO" id="GO:0032259">
    <property type="term" value="P:methylation"/>
    <property type="evidence" value="ECO:0007669"/>
    <property type="project" value="UniProtKB-KW"/>
</dbReference>
<dbReference type="GO" id="GO:0035999">
    <property type="term" value="P:tetrahydrofolate interconversion"/>
    <property type="evidence" value="ECO:0007669"/>
    <property type="project" value="UniProtKB-UniPathway"/>
</dbReference>
<evidence type="ECO:0000256" key="1">
    <source>
        <dbReference type="ARBA" id="ARBA00001528"/>
    </source>
</evidence>
<keyword evidence="11" id="KW-0489">Methyltransferase</keyword>
<evidence type="ECO:0000256" key="2">
    <source>
        <dbReference type="ARBA" id="ARBA00001933"/>
    </source>
</evidence>